<accession>A0ACA9R5L9</accession>
<dbReference type="Proteomes" id="UP000789366">
    <property type="component" value="Unassembled WGS sequence"/>
</dbReference>
<comment type="caution">
    <text evidence="1">The sequence shown here is derived from an EMBL/GenBank/DDBJ whole genome shotgun (WGS) entry which is preliminary data.</text>
</comment>
<gene>
    <name evidence="1" type="ORF">SPELUC_LOCUS16184</name>
</gene>
<evidence type="ECO:0000313" key="1">
    <source>
        <dbReference type="EMBL" id="CAG8777833.1"/>
    </source>
</evidence>
<name>A0ACA9R5L9_9GLOM</name>
<protein>
    <submittedName>
        <fullName evidence="1">11418_t:CDS:1</fullName>
    </submittedName>
</protein>
<evidence type="ECO:0000313" key="2">
    <source>
        <dbReference type="Proteomes" id="UP000789366"/>
    </source>
</evidence>
<feature type="non-terminal residue" evidence="1">
    <location>
        <position position="1"/>
    </location>
</feature>
<sequence>SSTVEICPGLSQPTKTDITPIFFSASWHRPRTPSKHKCL</sequence>
<reference evidence="1" key="1">
    <citation type="submission" date="2021-06" db="EMBL/GenBank/DDBJ databases">
        <authorList>
            <person name="Kallberg Y."/>
            <person name="Tangrot J."/>
            <person name="Rosling A."/>
        </authorList>
    </citation>
    <scope>NUCLEOTIDE SEQUENCE</scope>
    <source>
        <strain evidence="1">28 12/20/2015</strain>
    </source>
</reference>
<dbReference type="EMBL" id="CAJVPW010058265">
    <property type="protein sequence ID" value="CAG8777833.1"/>
    <property type="molecule type" value="Genomic_DNA"/>
</dbReference>
<organism evidence="1 2">
    <name type="scientific">Cetraspora pellucida</name>
    <dbReference type="NCBI Taxonomy" id="1433469"/>
    <lineage>
        <taxon>Eukaryota</taxon>
        <taxon>Fungi</taxon>
        <taxon>Fungi incertae sedis</taxon>
        <taxon>Mucoromycota</taxon>
        <taxon>Glomeromycotina</taxon>
        <taxon>Glomeromycetes</taxon>
        <taxon>Diversisporales</taxon>
        <taxon>Gigasporaceae</taxon>
        <taxon>Cetraspora</taxon>
    </lineage>
</organism>
<keyword evidence="2" id="KW-1185">Reference proteome</keyword>
<proteinExistence type="predicted"/>